<dbReference type="EMBL" id="CM003380">
    <property type="protein sequence ID" value="KOM56434.1"/>
    <property type="molecule type" value="Genomic_DNA"/>
</dbReference>
<sequence>MDGIGSLSGYKSKVFKDSAILKEFIEQDRVYDFLVGLNPEYDQVRIQILGKEKVPGLNEVVAIIRSEESRRGLMLETSTTESSAMIAEGGTSMVANQKKNWGPSMEKRHEEIWCTHCNKPRHTKEKCWKLHGKPPSREWGLKDGRTSSKEWGPKGEDGKSSGREWGWKGGPQKKGGGQAYIANGQGAESVQLNHEEIERARSILSKLEKPTGTCSLTYSGKVPL</sequence>
<feature type="compositionally biased region" description="Basic and acidic residues" evidence="1">
    <location>
        <begin position="135"/>
        <end position="166"/>
    </location>
</feature>
<organism evidence="2 3">
    <name type="scientific">Phaseolus angularis</name>
    <name type="common">Azuki bean</name>
    <name type="synonym">Vigna angularis</name>
    <dbReference type="NCBI Taxonomy" id="3914"/>
    <lineage>
        <taxon>Eukaryota</taxon>
        <taxon>Viridiplantae</taxon>
        <taxon>Streptophyta</taxon>
        <taxon>Embryophyta</taxon>
        <taxon>Tracheophyta</taxon>
        <taxon>Spermatophyta</taxon>
        <taxon>Magnoliopsida</taxon>
        <taxon>eudicotyledons</taxon>
        <taxon>Gunneridae</taxon>
        <taxon>Pentapetalae</taxon>
        <taxon>rosids</taxon>
        <taxon>fabids</taxon>
        <taxon>Fabales</taxon>
        <taxon>Fabaceae</taxon>
        <taxon>Papilionoideae</taxon>
        <taxon>50 kb inversion clade</taxon>
        <taxon>NPAAA clade</taxon>
        <taxon>indigoferoid/millettioid clade</taxon>
        <taxon>Phaseoleae</taxon>
        <taxon>Vigna</taxon>
    </lineage>
</organism>
<dbReference type="PANTHER" id="PTHR34222">
    <property type="entry name" value="GAG_PRE-INTEGRS DOMAIN-CONTAINING PROTEIN"/>
    <property type="match status" value="1"/>
</dbReference>
<feature type="region of interest" description="Disordered" evidence="1">
    <location>
        <begin position="135"/>
        <end position="182"/>
    </location>
</feature>
<accession>A0A0L9VNW6</accession>
<gene>
    <name evidence="2" type="ORF">LR48_Vigan10g232600</name>
</gene>
<feature type="compositionally biased region" description="Gly residues" evidence="1">
    <location>
        <begin position="167"/>
        <end position="178"/>
    </location>
</feature>
<dbReference type="Gramene" id="KOM56434">
    <property type="protein sequence ID" value="KOM56434"/>
    <property type="gene ID" value="LR48_Vigan10g232600"/>
</dbReference>
<reference evidence="3" key="1">
    <citation type="journal article" date="2015" name="Proc. Natl. Acad. Sci. U.S.A.">
        <title>Genome sequencing of adzuki bean (Vigna angularis) provides insight into high starch and low fat accumulation and domestication.</title>
        <authorList>
            <person name="Yang K."/>
            <person name="Tian Z."/>
            <person name="Chen C."/>
            <person name="Luo L."/>
            <person name="Zhao B."/>
            <person name="Wang Z."/>
            <person name="Yu L."/>
            <person name="Li Y."/>
            <person name="Sun Y."/>
            <person name="Li W."/>
            <person name="Chen Y."/>
            <person name="Li Y."/>
            <person name="Zhang Y."/>
            <person name="Ai D."/>
            <person name="Zhao J."/>
            <person name="Shang C."/>
            <person name="Ma Y."/>
            <person name="Wu B."/>
            <person name="Wang M."/>
            <person name="Gao L."/>
            <person name="Sun D."/>
            <person name="Zhang P."/>
            <person name="Guo F."/>
            <person name="Wang W."/>
            <person name="Li Y."/>
            <person name="Wang J."/>
            <person name="Varshney R.K."/>
            <person name="Wang J."/>
            <person name="Ling H.Q."/>
            <person name="Wan P."/>
        </authorList>
    </citation>
    <scope>NUCLEOTIDE SEQUENCE</scope>
    <source>
        <strain evidence="3">cv. Jingnong 6</strain>
    </source>
</reference>
<dbReference type="PANTHER" id="PTHR34222:SF37">
    <property type="entry name" value="RETROTRANSPOSON GAG DOMAIN-CONTAINING PROTEIN"/>
    <property type="match status" value="1"/>
</dbReference>
<evidence type="ECO:0000256" key="1">
    <source>
        <dbReference type="SAM" id="MobiDB-lite"/>
    </source>
</evidence>
<evidence type="ECO:0000313" key="2">
    <source>
        <dbReference type="EMBL" id="KOM56434.1"/>
    </source>
</evidence>
<proteinExistence type="predicted"/>
<dbReference type="Proteomes" id="UP000053144">
    <property type="component" value="Chromosome 10"/>
</dbReference>
<dbReference type="OMA" id="GSCDHCK"/>
<evidence type="ECO:0000313" key="3">
    <source>
        <dbReference type="Proteomes" id="UP000053144"/>
    </source>
</evidence>
<name>A0A0L9VNW6_PHAAN</name>
<protein>
    <recommendedName>
        <fullName evidence="4">Retrotransposon gag domain-containing protein</fullName>
    </recommendedName>
</protein>
<evidence type="ECO:0008006" key="4">
    <source>
        <dbReference type="Google" id="ProtNLM"/>
    </source>
</evidence>
<dbReference type="AlphaFoldDB" id="A0A0L9VNW6"/>